<evidence type="ECO:0000313" key="3">
    <source>
        <dbReference type="Proteomes" id="UP001165121"/>
    </source>
</evidence>
<feature type="region of interest" description="Disordered" evidence="1">
    <location>
        <begin position="97"/>
        <end position="123"/>
    </location>
</feature>
<organism evidence="2 3">
    <name type="scientific">Phytophthora fragariaefolia</name>
    <dbReference type="NCBI Taxonomy" id="1490495"/>
    <lineage>
        <taxon>Eukaryota</taxon>
        <taxon>Sar</taxon>
        <taxon>Stramenopiles</taxon>
        <taxon>Oomycota</taxon>
        <taxon>Peronosporomycetes</taxon>
        <taxon>Peronosporales</taxon>
        <taxon>Peronosporaceae</taxon>
        <taxon>Phytophthora</taxon>
    </lineage>
</organism>
<name>A0A9W6YFM6_9STRA</name>
<dbReference type="EMBL" id="BSXT01005992">
    <property type="protein sequence ID" value="GMF61586.1"/>
    <property type="molecule type" value="Genomic_DNA"/>
</dbReference>
<reference evidence="2" key="1">
    <citation type="submission" date="2023-04" db="EMBL/GenBank/DDBJ databases">
        <title>Phytophthora fragariaefolia NBRC 109709.</title>
        <authorList>
            <person name="Ichikawa N."/>
            <person name="Sato H."/>
            <person name="Tonouchi N."/>
        </authorList>
    </citation>
    <scope>NUCLEOTIDE SEQUENCE</scope>
    <source>
        <strain evidence="2">NBRC 109709</strain>
    </source>
</reference>
<accession>A0A9W6YFM6</accession>
<comment type="caution">
    <text evidence="2">The sequence shown here is derived from an EMBL/GenBank/DDBJ whole genome shotgun (WGS) entry which is preliminary data.</text>
</comment>
<keyword evidence="3" id="KW-1185">Reference proteome</keyword>
<gene>
    <name evidence="2" type="ORF">Pfra01_002676800</name>
</gene>
<dbReference type="AlphaFoldDB" id="A0A9W6YFM6"/>
<protein>
    <submittedName>
        <fullName evidence="2">Unnamed protein product</fullName>
    </submittedName>
</protein>
<dbReference type="Proteomes" id="UP001165121">
    <property type="component" value="Unassembled WGS sequence"/>
</dbReference>
<sequence length="123" mass="12482">MTRSNCAAHIQTAQTFAAQQVSAIATVERFAISLAATNLHSVEESALSMVVGRAARKTAAQNSPKRAACASLTVAAANATSADARRTPTKIGCAARMGEASAATTSDAPSGHNALDTAVPTRK</sequence>
<proteinExistence type="predicted"/>
<evidence type="ECO:0000256" key="1">
    <source>
        <dbReference type="SAM" id="MobiDB-lite"/>
    </source>
</evidence>
<evidence type="ECO:0000313" key="2">
    <source>
        <dbReference type="EMBL" id="GMF61586.1"/>
    </source>
</evidence>